<reference evidence="1 4" key="1">
    <citation type="journal article" date="2015" name="Int. J. Syst. Evol. Microbiol.">
        <title>Algibacter amylolyticus sp. nov., isolated from intertidal sediment.</title>
        <authorList>
            <person name="Zhang D.C."/>
            <person name="Wu J."/>
            <person name="Neuner K."/>
            <person name="Yao J."/>
            <person name="Margesin R."/>
        </authorList>
    </citation>
    <scope>NUCLEOTIDE SEQUENCE [LARGE SCALE GENOMIC DNA]</scope>
    <source>
        <strain evidence="1 4">RU-4-M-4</strain>
    </source>
</reference>
<comment type="caution">
    <text evidence="1">The sequence shown here is derived from an EMBL/GenBank/DDBJ whole genome shotgun (WGS) entry which is preliminary data.</text>
</comment>
<dbReference type="Gene3D" id="3.40.50.2000">
    <property type="entry name" value="Glycogen Phosphorylase B"/>
    <property type="match status" value="2"/>
</dbReference>
<reference evidence="2 3" key="2">
    <citation type="submission" date="2019-07" db="EMBL/GenBank/DDBJ databases">
        <title>Algibacter marinivivus sp. nov., isolated from the surface of a marine red alga.</title>
        <authorList>
            <person name="Zhong X."/>
            <person name="Xu W."/>
            <person name="Zhang Y."/>
            <person name="Zhang Q."/>
            <person name="Du Z."/>
        </authorList>
    </citation>
    <scope>NUCLEOTIDE SEQUENCE [LARGE SCALE GENOMIC DNA]</scope>
    <source>
        <strain evidence="2 3">RU-4-M-4</strain>
    </source>
</reference>
<protein>
    <recommendedName>
        <fullName evidence="5">Glycosyltransferase family 4 protein</fullName>
    </recommendedName>
</protein>
<dbReference type="Proteomes" id="UP000322315">
    <property type="component" value="Unassembled WGS sequence"/>
</dbReference>
<dbReference type="EMBL" id="VMBF01000003">
    <property type="protein sequence ID" value="TSJ79885.1"/>
    <property type="molecule type" value="Genomic_DNA"/>
</dbReference>
<keyword evidence="3" id="KW-1185">Reference proteome</keyword>
<evidence type="ECO:0000313" key="1">
    <source>
        <dbReference type="EMBL" id="KAA5825587.1"/>
    </source>
</evidence>
<reference evidence="1" key="3">
    <citation type="submission" date="2019-09" db="EMBL/GenBank/DDBJ databases">
        <authorList>
            <person name="Zhang D.-C."/>
        </authorList>
    </citation>
    <scope>NUCLEOTIDE SEQUENCE</scope>
    <source>
        <strain evidence="1">RU-4-M-4</strain>
    </source>
</reference>
<proteinExistence type="predicted"/>
<dbReference type="EMBL" id="VWRS01000003">
    <property type="protein sequence ID" value="KAA5825587.1"/>
    <property type="molecule type" value="Genomic_DNA"/>
</dbReference>
<evidence type="ECO:0000313" key="3">
    <source>
        <dbReference type="Proteomes" id="UP000315145"/>
    </source>
</evidence>
<dbReference type="OrthoDB" id="9790710at2"/>
<dbReference type="Proteomes" id="UP000315145">
    <property type="component" value="Unassembled WGS sequence"/>
</dbReference>
<name>A0A5M7BBF6_9FLAO</name>
<dbReference type="AlphaFoldDB" id="A0A5M7BBF6"/>
<sequence>MNKPLKILIASNIINNSYIPSLFKAYTETDNKVFSGVTNFFQTNIIPDILHLQWPESLYKFGDFSLFGDAQKSIQDRLTFFKKNGVYIIWTIHNIQPHDSKDNLKDAAIYNLFIEFSDLIVHHGNTSIELMNNNWKGLKDKKHIVCPHGDYSIQYKSISKEKARNELGLPLDKKILMHFGYLRGYKGYNQLPKIFKGWKAKNKYLFTAGQIISDKKIQPLIFRLWYGKIRKRTKKFGYDIKLIRNDKIAYYFNAVDYVIITHTKGLNSGIIPMALTFNIPIIYPDLGNFKEQAMYSISSCYKPGDTESATRALNKLTKNIESIKSIDNSKWQEHVSWEKHVKLIIESYRDFIKLK</sequence>
<gene>
    <name evidence="1" type="ORF">F2B50_06680</name>
    <name evidence="2" type="ORF">FPF71_06680</name>
</gene>
<evidence type="ECO:0008006" key="5">
    <source>
        <dbReference type="Google" id="ProtNLM"/>
    </source>
</evidence>
<dbReference type="RefSeq" id="WP_144115908.1">
    <property type="nucleotide sequence ID" value="NZ_JACHGE010000003.1"/>
</dbReference>
<evidence type="ECO:0000313" key="4">
    <source>
        <dbReference type="Proteomes" id="UP000322315"/>
    </source>
</evidence>
<dbReference type="SUPFAM" id="SSF53756">
    <property type="entry name" value="UDP-Glycosyltransferase/glycogen phosphorylase"/>
    <property type="match status" value="1"/>
</dbReference>
<accession>A0A5M7BBF6</accession>
<organism evidence="1 4">
    <name type="scientific">Algibacter amylolyticus</name>
    <dbReference type="NCBI Taxonomy" id="1608400"/>
    <lineage>
        <taxon>Bacteria</taxon>
        <taxon>Pseudomonadati</taxon>
        <taxon>Bacteroidota</taxon>
        <taxon>Flavobacteriia</taxon>
        <taxon>Flavobacteriales</taxon>
        <taxon>Flavobacteriaceae</taxon>
        <taxon>Algibacter</taxon>
    </lineage>
</organism>
<evidence type="ECO:0000313" key="2">
    <source>
        <dbReference type="EMBL" id="TSJ79885.1"/>
    </source>
</evidence>